<dbReference type="Pfam" id="PF02384">
    <property type="entry name" value="N6_Mtase"/>
    <property type="match status" value="1"/>
</dbReference>
<comment type="similarity">
    <text evidence="1">Belongs to the N(4)/N(6)-methyltransferase family.</text>
</comment>
<evidence type="ECO:0000259" key="8">
    <source>
        <dbReference type="Pfam" id="PF02384"/>
    </source>
</evidence>
<dbReference type="Pfam" id="PF12161">
    <property type="entry name" value="HsdM_N"/>
    <property type="match status" value="1"/>
</dbReference>
<keyword evidence="3 10" id="KW-0489">Methyltransferase</keyword>
<dbReference type="GO" id="GO:0009007">
    <property type="term" value="F:site-specific DNA-methyltransferase (adenine-specific) activity"/>
    <property type="evidence" value="ECO:0007669"/>
    <property type="project" value="UniProtKB-EC"/>
</dbReference>
<dbReference type="GO" id="GO:0032259">
    <property type="term" value="P:methylation"/>
    <property type="evidence" value="ECO:0007669"/>
    <property type="project" value="UniProtKB-KW"/>
</dbReference>
<feature type="domain" description="N6 adenine-specific DNA methyltransferase N-terminal" evidence="9">
    <location>
        <begin position="5"/>
        <end position="130"/>
    </location>
</feature>
<organism evidence="10 11">
    <name type="scientific">Dolichospermum flos-aquae CCAP 1403/13F</name>
    <dbReference type="NCBI Taxonomy" id="315271"/>
    <lineage>
        <taxon>Bacteria</taxon>
        <taxon>Bacillati</taxon>
        <taxon>Cyanobacteriota</taxon>
        <taxon>Cyanophyceae</taxon>
        <taxon>Nostocales</taxon>
        <taxon>Aphanizomenonaceae</taxon>
        <taxon>Dolichospermum</taxon>
    </lineage>
</organism>
<evidence type="ECO:0000256" key="7">
    <source>
        <dbReference type="ARBA" id="ARBA00047942"/>
    </source>
</evidence>
<name>A0A6H2C198_DOLFA</name>
<dbReference type="InterPro" id="IPR002052">
    <property type="entry name" value="DNA_methylase_N6_adenine_CS"/>
</dbReference>
<dbReference type="PRINTS" id="PR00507">
    <property type="entry name" value="N12N6MTFRASE"/>
</dbReference>
<dbReference type="SUPFAM" id="SSF53335">
    <property type="entry name" value="S-adenosyl-L-methionine-dependent methyltransferases"/>
    <property type="match status" value="1"/>
</dbReference>
<evidence type="ECO:0000256" key="5">
    <source>
        <dbReference type="ARBA" id="ARBA00022691"/>
    </source>
</evidence>
<dbReference type="InterPro" id="IPR022749">
    <property type="entry name" value="D12N6_MeTrfase_N"/>
</dbReference>
<dbReference type="EC" id="2.1.1.72" evidence="2"/>
<evidence type="ECO:0000256" key="1">
    <source>
        <dbReference type="ARBA" id="ARBA00006594"/>
    </source>
</evidence>
<evidence type="ECO:0000256" key="2">
    <source>
        <dbReference type="ARBA" id="ARBA00011900"/>
    </source>
</evidence>
<dbReference type="Gene3D" id="1.20.1260.30">
    <property type="match status" value="1"/>
</dbReference>
<keyword evidence="4 10" id="KW-0808">Transferase</keyword>
<dbReference type="InterPro" id="IPR029063">
    <property type="entry name" value="SAM-dependent_MTases_sf"/>
</dbReference>
<dbReference type="AlphaFoldDB" id="A0A6H2C198"/>
<gene>
    <name evidence="10" type="ORF">HGD76_16945</name>
</gene>
<evidence type="ECO:0000256" key="3">
    <source>
        <dbReference type="ARBA" id="ARBA00022603"/>
    </source>
</evidence>
<dbReference type="PROSITE" id="PS00092">
    <property type="entry name" value="N6_MTASE"/>
    <property type="match status" value="1"/>
</dbReference>
<feature type="domain" description="DNA methylase adenine-specific" evidence="8">
    <location>
        <begin position="140"/>
        <end position="440"/>
    </location>
</feature>
<dbReference type="EMBL" id="CP051206">
    <property type="protein sequence ID" value="QJB45605.1"/>
    <property type="molecule type" value="Genomic_DNA"/>
</dbReference>
<evidence type="ECO:0000256" key="4">
    <source>
        <dbReference type="ARBA" id="ARBA00022679"/>
    </source>
</evidence>
<comment type="catalytic activity">
    <reaction evidence="7">
        <text>a 2'-deoxyadenosine in DNA + S-adenosyl-L-methionine = an N(6)-methyl-2'-deoxyadenosine in DNA + S-adenosyl-L-homocysteine + H(+)</text>
        <dbReference type="Rhea" id="RHEA:15197"/>
        <dbReference type="Rhea" id="RHEA-COMP:12418"/>
        <dbReference type="Rhea" id="RHEA-COMP:12419"/>
        <dbReference type="ChEBI" id="CHEBI:15378"/>
        <dbReference type="ChEBI" id="CHEBI:57856"/>
        <dbReference type="ChEBI" id="CHEBI:59789"/>
        <dbReference type="ChEBI" id="CHEBI:90615"/>
        <dbReference type="ChEBI" id="CHEBI:90616"/>
        <dbReference type="EC" id="2.1.1.72"/>
    </reaction>
</comment>
<evidence type="ECO:0000256" key="6">
    <source>
        <dbReference type="ARBA" id="ARBA00022747"/>
    </source>
</evidence>
<dbReference type="GO" id="GO:0003677">
    <property type="term" value="F:DNA binding"/>
    <property type="evidence" value="ECO:0007669"/>
    <property type="project" value="InterPro"/>
</dbReference>
<sequence>MSISTTIKTIQDIMRKDAGVDGDAQRISQLVWMIFLKIFDDREEEYELLDDDYHSPIPEALRWRNWATDSEGMTGDTLLDFVDNVLFKTLKDANTYQDKNPRGFVIKAVFEDAYNYMKNGTLIRQVINKLNEIDFNSSQDRHLFGDIYEQILRDLQSAGNAGEYYTPRAVTQFMVDMIDPKLGERILDPACGTGGFLTCALEHIKNKYVKTSDDSEKLHKLIRGVEKKPLPHLLCMTNMLLHGVEVPAISHDNTLSRPLRDYKPSDRVNVIITNPPFGGMEEDGIESGFPATFRTKETADLFLLLISHLLQDGGRGGIVLPDGTLFGEGVKTRIKEKLLEECNLHTIVRLPNGVFSPYTGIKTNLLFFTKGQPTQEIWYYEHPYPPGYKSYSKTKPIRIEEFAPEKAWWDNRIESEFAWKVPIQVIKDNGYNLDIKNPHTVDFEHRDVEEMLEEYASLLDDLGDTRNSLKRELMTALGGEFV</sequence>
<dbReference type="PANTHER" id="PTHR42933">
    <property type="entry name" value="SLR6095 PROTEIN"/>
    <property type="match status" value="1"/>
</dbReference>
<evidence type="ECO:0000259" key="9">
    <source>
        <dbReference type="Pfam" id="PF12161"/>
    </source>
</evidence>
<dbReference type="GO" id="GO:0008170">
    <property type="term" value="F:N-methyltransferase activity"/>
    <property type="evidence" value="ECO:0007669"/>
    <property type="project" value="InterPro"/>
</dbReference>
<reference evidence="10 11" key="2">
    <citation type="submission" date="2020-04" db="EMBL/GenBank/DDBJ databases">
        <authorList>
            <person name="Fomenkov A."/>
            <person name="Anton B.P."/>
            <person name="Roberts R.J."/>
        </authorList>
    </citation>
    <scope>NUCLEOTIDE SEQUENCE [LARGE SCALE GENOMIC DNA]</scope>
    <source>
        <strain evidence="10 11">CCAP 1403/13f</strain>
    </source>
</reference>
<evidence type="ECO:0000313" key="11">
    <source>
        <dbReference type="Proteomes" id="UP000502433"/>
    </source>
</evidence>
<dbReference type="KEGG" id="dfs:HGD76_16945"/>
<proteinExistence type="inferred from homology"/>
<reference evidence="10 11" key="1">
    <citation type="submission" date="2020-04" db="EMBL/GenBank/DDBJ databases">
        <title>Genome-Wide Identification of 5-Methylcytosine Sites in Bacterial Genomes By High-Throughput Sequencing of MspJI Restriction Fragments.</title>
        <authorList>
            <person name="Wu V."/>
        </authorList>
    </citation>
    <scope>NUCLEOTIDE SEQUENCE [LARGE SCALE GENOMIC DNA]</scope>
    <source>
        <strain evidence="10 11">CCAP 1403/13f</strain>
    </source>
</reference>
<keyword evidence="6" id="KW-0680">Restriction system</keyword>
<dbReference type="InterPro" id="IPR051537">
    <property type="entry name" value="DNA_Adenine_Mtase"/>
</dbReference>
<protein>
    <recommendedName>
        <fullName evidence="2">site-specific DNA-methyltransferase (adenine-specific)</fullName>
        <ecNumber evidence="2">2.1.1.72</ecNumber>
    </recommendedName>
</protein>
<dbReference type="InterPro" id="IPR038333">
    <property type="entry name" value="T1MK-like_N_sf"/>
</dbReference>
<dbReference type="RefSeq" id="WP_168696482.1">
    <property type="nucleotide sequence ID" value="NZ_CP051206.1"/>
</dbReference>
<dbReference type="GO" id="GO:0009307">
    <property type="term" value="P:DNA restriction-modification system"/>
    <property type="evidence" value="ECO:0007669"/>
    <property type="project" value="UniProtKB-KW"/>
</dbReference>
<dbReference type="PANTHER" id="PTHR42933:SF4">
    <property type="entry name" value="TYPE I RESTRICTION ENZYME ECOKI METHYLASE SUBUNIT"/>
    <property type="match status" value="1"/>
</dbReference>
<dbReference type="Gene3D" id="3.40.50.150">
    <property type="entry name" value="Vaccinia Virus protein VP39"/>
    <property type="match status" value="1"/>
</dbReference>
<accession>A0A6H2C198</accession>
<dbReference type="InterPro" id="IPR003356">
    <property type="entry name" value="DNA_methylase_A-5"/>
</dbReference>
<evidence type="ECO:0000313" key="10">
    <source>
        <dbReference type="EMBL" id="QJB45605.1"/>
    </source>
</evidence>
<dbReference type="Proteomes" id="UP000502433">
    <property type="component" value="Chromosome"/>
</dbReference>
<keyword evidence="5" id="KW-0949">S-adenosyl-L-methionine</keyword>